<dbReference type="Proteomes" id="UP001147746">
    <property type="component" value="Unassembled WGS sequence"/>
</dbReference>
<keyword evidence="7" id="KW-1185">Reference proteome</keyword>
<evidence type="ECO:0000256" key="3">
    <source>
        <dbReference type="ARBA" id="ARBA00022574"/>
    </source>
</evidence>
<dbReference type="SMART" id="SM00320">
    <property type="entry name" value="WD40"/>
    <property type="match status" value="2"/>
</dbReference>
<organism evidence="6 7">
    <name type="scientific">Penicillium atrosanguineum</name>
    <dbReference type="NCBI Taxonomy" id="1132637"/>
    <lineage>
        <taxon>Eukaryota</taxon>
        <taxon>Fungi</taxon>
        <taxon>Dikarya</taxon>
        <taxon>Ascomycota</taxon>
        <taxon>Pezizomycotina</taxon>
        <taxon>Eurotiomycetes</taxon>
        <taxon>Eurotiomycetidae</taxon>
        <taxon>Eurotiales</taxon>
        <taxon>Aspergillaceae</taxon>
        <taxon>Penicillium</taxon>
    </lineage>
</organism>
<evidence type="ECO:0000256" key="2">
    <source>
        <dbReference type="ARBA" id="ARBA00005616"/>
    </source>
</evidence>
<evidence type="ECO:0000256" key="1">
    <source>
        <dbReference type="ARBA" id="ARBA00004123"/>
    </source>
</evidence>
<gene>
    <name evidence="6" type="ORF">N7476_005067</name>
</gene>
<proteinExistence type="inferred from homology"/>
<comment type="similarity">
    <text evidence="2">Belongs to the WD repeat SWD2 family.</text>
</comment>
<evidence type="ECO:0000313" key="7">
    <source>
        <dbReference type="Proteomes" id="UP001147746"/>
    </source>
</evidence>
<evidence type="ECO:0000256" key="5">
    <source>
        <dbReference type="ARBA" id="ARBA00023242"/>
    </source>
</evidence>
<dbReference type="GO" id="GO:0048188">
    <property type="term" value="C:Set1C/COMPASS complex"/>
    <property type="evidence" value="ECO:0007669"/>
    <property type="project" value="TreeGrafter"/>
</dbReference>
<accession>A0A9W9PZ70</accession>
<dbReference type="PANTHER" id="PTHR19861:SF0">
    <property type="entry name" value="WD REPEAT-CONTAINING PROTEIN 82"/>
    <property type="match status" value="1"/>
</dbReference>
<keyword evidence="4" id="KW-0677">Repeat</keyword>
<dbReference type="InterPro" id="IPR015943">
    <property type="entry name" value="WD40/YVTN_repeat-like_dom_sf"/>
</dbReference>
<evidence type="ECO:0000256" key="4">
    <source>
        <dbReference type="ARBA" id="ARBA00022737"/>
    </source>
</evidence>
<keyword evidence="3" id="KW-0853">WD repeat</keyword>
<keyword evidence="5" id="KW-0539">Nucleus</keyword>
<comment type="caution">
    <text evidence="6">The sequence shown here is derived from an EMBL/GenBank/DDBJ whole genome shotgun (WGS) entry which is preliminary data.</text>
</comment>
<comment type="subcellular location">
    <subcellularLocation>
        <location evidence="1">Nucleus</location>
    </subcellularLocation>
</comment>
<dbReference type="Gene3D" id="2.130.10.10">
    <property type="entry name" value="YVTN repeat-like/Quinoprotein amine dehydrogenase"/>
    <property type="match status" value="1"/>
</dbReference>
<sequence>MGKPHSVNNGYSLQGSTLATVKEEESSQRIKAQYERSSASIRLCCAMHSLSTGSCKEHKSPTSALHTFPDGDVASSLQIPVPTLELDFRISINLDTKVSVGQSIRSGREWGSYAGGYLVAAGDDETIQVFDIKQSKNLKSVPSKKYGVHLARFTYHSLQVVHAGTQVDHSLRLLDLQNERYVRYFSGHTDKVTCLAVSPGSKDETVALWDLSSRNPQSRLKLATPYLVTFDPSASVIAIASQSTSSILLYDFRNYGKAPFSTFDLAPFEELYTPSILALLYGRAEAEGYTLEPDPSPTA</sequence>
<evidence type="ECO:0000313" key="6">
    <source>
        <dbReference type="EMBL" id="KAJ5318647.1"/>
    </source>
</evidence>
<dbReference type="PANTHER" id="PTHR19861">
    <property type="entry name" value="WD40 REPEAT PROTEIN SWD2"/>
    <property type="match status" value="1"/>
</dbReference>
<dbReference type="GO" id="GO:0003682">
    <property type="term" value="F:chromatin binding"/>
    <property type="evidence" value="ECO:0007669"/>
    <property type="project" value="TreeGrafter"/>
</dbReference>
<dbReference type="InterPro" id="IPR036322">
    <property type="entry name" value="WD40_repeat_dom_sf"/>
</dbReference>
<dbReference type="SUPFAM" id="SSF50978">
    <property type="entry name" value="WD40 repeat-like"/>
    <property type="match status" value="1"/>
</dbReference>
<protein>
    <submittedName>
        <fullName evidence="6">Uncharacterized protein</fullName>
    </submittedName>
</protein>
<dbReference type="InterPro" id="IPR001680">
    <property type="entry name" value="WD40_rpt"/>
</dbReference>
<reference evidence="6" key="1">
    <citation type="submission" date="2022-12" db="EMBL/GenBank/DDBJ databases">
        <authorList>
            <person name="Petersen C."/>
        </authorList>
    </citation>
    <scope>NUCLEOTIDE SEQUENCE</scope>
    <source>
        <strain evidence="6">IBT 21472</strain>
    </source>
</reference>
<dbReference type="AlphaFoldDB" id="A0A9W9PZ70"/>
<name>A0A9W9PZ70_9EURO</name>
<dbReference type="EMBL" id="JAPZBO010000004">
    <property type="protein sequence ID" value="KAJ5318647.1"/>
    <property type="molecule type" value="Genomic_DNA"/>
</dbReference>
<reference evidence="6" key="2">
    <citation type="journal article" date="2023" name="IMA Fungus">
        <title>Comparative genomic study of the Penicillium genus elucidates a diverse pangenome and 15 lateral gene transfer events.</title>
        <authorList>
            <person name="Petersen C."/>
            <person name="Sorensen T."/>
            <person name="Nielsen M.R."/>
            <person name="Sondergaard T.E."/>
            <person name="Sorensen J.L."/>
            <person name="Fitzpatrick D.A."/>
            <person name="Frisvad J.C."/>
            <person name="Nielsen K.L."/>
        </authorList>
    </citation>
    <scope>NUCLEOTIDE SEQUENCE</scope>
    <source>
        <strain evidence="6">IBT 21472</strain>
    </source>
</reference>
<dbReference type="InterPro" id="IPR037867">
    <property type="entry name" value="Swd2/WDR82"/>
</dbReference>
<dbReference type="GO" id="GO:0016070">
    <property type="term" value="P:RNA metabolic process"/>
    <property type="evidence" value="ECO:0007669"/>
    <property type="project" value="UniProtKB-ARBA"/>
</dbReference>